<reference evidence="3 4" key="1">
    <citation type="submission" date="2015-04" db="EMBL/GenBank/DDBJ databases">
        <authorList>
            <person name="Syromyatnikov M.Y."/>
            <person name="Popov V.N."/>
        </authorList>
    </citation>
    <scope>NUCLEOTIDE SEQUENCE [LARGE SCALE GENOMIC DNA]</scope>
    <source>
        <strain evidence="3">WF-38-12</strain>
    </source>
</reference>
<keyword evidence="2" id="KW-0812">Transmembrane</keyword>
<feature type="compositionally biased region" description="Low complexity" evidence="1">
    <location>
        <begin position="126"/>
        <end position="137"/>
    </location>
</feature>
<evidence type="ECO:0000256" key="1">
    <source>
        <dbReference type="SAM" id="MobiDB-lite"/>
    </source>
</evidence>
<feature type="region of interest" description="Disordered" evidence="1">
    <location>
        <begin position="33"/>
        <end position="112"/>
    </location>
</feature>
<feature type="compositionally biased region" description="Polar residues" evidence="1">
    <location>
        <begin position="332"/>
        <end position="351"/>
    </location>
</feature>
<feature type="region of interest" description="Disordered" evidence="1">
    <location>
        <begin position="663"/>
        <end position="807"/>
    </location>
</feature>
<gene>
    <name evidence="3" type="ORF">PISL3812_03868</name>
</gene>
<organism evidence="3 4">
    <name type="scientific">Talaromyces islandicus</name>
    <name type="common">Penicillium islandicum</name>
    <dbReference type="NCBI Taxonomy" id="28573"/>
    <lineage>
        <taxon>Eukaryota</taxon>
        <taxon>Fungi</taxon>
        <taxon>Dikarya</taxon>
        <taxon>Ascomycota</taxon>
        <taxon>Pezizomycotina</taxon>
        <taxon>Eurotiomycetes</taxon>
        <taxon>Eurotiomycetidae</taxon>
        <taxon>Eurotiales</taxon>
        <taxon>Trichocomaceae</taxon>
        <taxon>Talaromyces</taxon>
        <taxon>Talaromyces sect. Islandici</taxon>
    </lineage>
</organism>
<dbReference type="Proteomes" id="UP000054383">
    <property type="component" value="Unassembled WGS sequence"/>
</dbReference>
<feature type="region of interest" description="Disordered" evidence="1">
    <location>
        <begin position="301"/>
        <end position="648"/>
    </location>
</feature>
<evidence type="ECO:0000256" key="2">
    <source>
        <dbReference type="SAM" id="Phobius"/>
    </source>
</evidence>
<dbReference type="STRING" id="28573.A0A0U1LVN2"/>
<feature type="compositionally biased region" description="Basic and acidic residues" evidence="1">
    <location>
        <begin position="600"/>
        <end position="636"/>
    </location>
</feature>
<evidence type="ECO:0000313" key="3">
    <source>
        <dbReference type="EMBL" id="CRG86856.1"/>
    </source>
</evidence>
<feature type="compositionally biased region" description="Basic and acidic residues" evidence="1">
    <location>
        <begin position="182"/>
        <end position="217"/>
    </location>
</feature>
<feature type="compositionally biased region" description="Polar residues" evidence="1">
    <location>
        <begin position="498"/>
        <end position="514"/>
    </location>
</feature>
<feature type="compositionally biased region" description="Low complexity" evidence="1">
    <location>
        <begin position="146"/>
        <end position="159"/>
    </location>
</feature>
<feature type="region of interest" description="Disordered" evidence="1">
    <location>
        <begin position="1"/>
        <end position="20"/>
    </location>
</feature>
<dbReference type="EMBL" id="CVMT01000003">
    <property type="protein sequence ID" value="CRG86856.1"/>
    <property type="molecule type" value="Genomic_DNA"/>
</dbReference>
<feature type="compositionally biased region" description="Polar residues" evidence="1">
    <location>
        <begin position="784"/>
        <end position="797"/>
    </location>
</feature>
<feature type="compositionally biased region" description="Pro residues" evidence="1">
    <location>
        <begin position="583"/>
        <end position="597"/>
    </location>
</feature>
<feature type="compositionally biased region" description="Low complexity" evidence="1">
    <location>
        <begin position="741"/>
        <end position="759"/>
    </location>
</feature>
<feature type="compositionally biased region" description="Polar residues" evidence="1">
    <location>
        <begin position="228"/>
        <end position="250"/>
    </location>
</feature>
<feature type="compositionally biased region" description="Basic and acidic residues" evidence="1">
    <location>
        <begin position="68"/>
        <end position="79"/>
    </location>
</feature>
<keyword evidence="4" id="KW-1185">Reference proteome</keyword>
<feature type="compositionally biased region" description="Polar residues" evidence="1">
    <location>
        <begin position="455"/>
        <end position="467"/>
    </location>
</feature>
<keyword evidence="2" id="KW-1133">Transmembrane helix</keyword>
<feature type="compositionally biased region" description="Low complexity" evidence="1">
    <location>
        <begin position="721"/>
        <end position="732"/>
    </location>
</feature>
<feature type="compositionally biased region" description="Low complexity" evidence="1">
    <location>
        <begin position="468"/>
        <end position="479"/>
    </location>
</feature>
<feature type="transmembrane region" description="Helical" evidence="2">
    <location>
        <begin position="898"/>
        <end position="919"/>
    </location>
</feature>
<name>A0A0U1LVN2_TALIS</name>
<keyword evidence="2" id="KW-0472">Membrane</keyword>
<dbReference type="AlphaFoldDB" id="A0A0U1LVN2"/>
<proteinExistence type="predicted"/>
<protein>
    <submittedName>
        <fullName evidence="3">Uncharacterized protein</fullName>
    </submittedName>
</protein>
<accession>A0A0U1LVN2</accession>
<evidence type="ECO:0000313" key="4">
    <source>
        <dbReference type="Proteomes" id="UP000054383"/>
    </source>
</evidence>
<feature type="region of interest" description="Disordered" evidence="1">
    <location>
        <begin position="126"/>
        <end position="271"/>
    </location>
</feature>
<sequence length="943" mass="103053">MDATQSSLLGPKRSFDRDWKEIRQRLERKIAAAAAQAISARPGGGGSGGDNIRRPRWPLTPPKAKGSRVYEVKLEDKLKGRGANPRTGVVSPSNRTDSSHEDHAPRPRVSQKWKVNGNQWISVDISQSPSLASSASPDYKLTKAVSSASSGTTDISSGSWGDRFVVHMPSAKEPNPPSMSDEEIRMYQENRGKMYGNRDKRHEMDASKPKPTSEHRNTPHPRNASDAALQSGQKITRETNSVRSNGSQGYYSPDEVGRTRNSPLSDEPKVKQKELYHKLRAECFMGCVGMDQVGAKNPDEVLLFPNLDDEDEECRSSQPPAPKSRDTGAGNIKQQSKPPAAQTSRLPQMANSRPPYPRHKMTNNQLTTSRPEALKIPPALTAAYSTTKIPKPASGKGSPVGNPTRKDEEDIFISASSVARVAPKPLTRSTIQASRTRRTPDGSSRPNKGSALRHNVTTPENDLSFTHPSSVSSPSSIPPGKDSPCSRSDSVSPDFDGSISQTRQNSTATSNDSPISLPFSDDSTKLSSNDIFKRIPGAGSPHHEIHSPAGARTRNELLVKNQRAAPKTPSVAELDGFQVPQQLPSPPLSTSPSPPRAPSKSRDGAKRPGDKRGTHTIRVEIRMKAEKARQGAEEAKAVSSRLTAARQHAERLAEARIAYDRVKAQSAAKGVRSPMDELLEQRLNTERINEARKAYKAARAKEEMEKKNPEPKAREPEAKPKITPIVSTATPPSTAPPPSTATPSSTAIPSSSATPSSSTNAPRHKYSGEAKAARKPRKCGAKRQSLSQNENTNTASEPVQDDEKETTVRKVNISPAPDISLSFGVVYLSLINLYEFVHRQRVYSDVLFYSQKLPHMAAQCFKVCKCLAEAYVEYNQTGELPKYCTEDIGQFARDIGQALVNFAILGMVFIVIARAAGYIVLLASWILWFCRPFGWFFGRLIGR</sequence>
<dbReference type="OrthoDB" id="5415055at2759"/>
<feature type="compositionally biased region" description="Basic and acidic residues" evidence="1">
    <location>
        <begin position="679"/>
        <end position="720"/>
    </location>
</feature>